<evidence type="ECO:0000313" key="2">
    <source>
        <dbReference type="EMBL" id="SHK46083.1"/>
    </source>
</evidence>
<evidence type="ECO:0000313" key="3">
    <source>
        <dbReference type="Proteomes" id="UP000184497"/>
    </source>
</evidence>
<dbReference type="AlphaFoldDB" id="A0A1M6SN00"/>
<dbReference type="RefSeq" id="WP_072797166.1">
    <property type="nucleotide sequence ID" value="NZ_FRAQ01000001.1"/>
</dbReference>
<feature type="signal peptide" evidence="1">
    <location>
        <begin position="1"/>
        <end position="27"/>
    </location>
</feature>
<dbReference type="OrthoDB" id="6362305at2"/>
<accession>A0A1M6SN00</accession>
<dbReference type="STRING" id="564117.SAMN05216369_2144"/>
<keyword evidence="1" id="KW-0732">Signal</keyword>
<evidence type="ECO:0008006" key="4">
    <source>
        <dbReference type="Google" id="ProtNLM"/>
    </source>
</evidence>
<feature type="chain" id="PRO_5013110660" description="Polysaccharide lyase" evidence="1">
    <location>
        <begin position="28"/>
        <end position="390"/>
    </location>
</feature>
<sequence>MRLVKTQFSAPFLLAAGIFLASPLVHSEVIFEDNFDDQPDWTSGMYTTEQVQRAVDGDVIPEGYFSARQEANWAPSTGYPDKHEVIEILASNADKARGGTGKSFVGWRKSYDEGWKNWASESILMKYFPEGYDELYVEFWVSFSPDWTRTYTGGASKNTTKLFRISSWNGKPSEYNGFPGGNLGPIALWDYSLNDYGVRLKNSLRGGPHGDNYKFAVEDIKDIGGYISSGSSGDFNLNFSGLLEGMGPNNTQPIIEDRLNGGFITTSTPGSITHDQIYGPGKSWTKMGFYVKMNSAPNATDGIYRQWMNDKQIFRSTKIPWIRSSATENENAKWNLVVIGGNDFFRPYPNEDRYEEWYAIDDLIIRTDIPDYLDSTTIVPPSPPVGFEVE</sequence>
<name>A0A1M6SN00_9GAMM</name>
<dbReference type="Gene3D" id="2.60.120.200">
    <property type="match status" value="1"/>
</dbReference>
<gene>
    <name evidence="2" type="ORF">SAMN05216369_2144</name>
</gene>
<organism evidence="2 3">
    <name type="scientific">Marinobacter antarcticus</name>
    <dbReference type="NCBI Taxonomy" id="564117"/>
    <lineage>
        <taxon>Bacteria</taxon>
        <taxon>Pseudomonadati</taxon>
        <taxon>Pseudomonadota</taxon>
        <taxon>Gammaproteobacteria</taxon>
        <taxon>Pseudomonadales</taxon>
        <taxon>Marinobacteraceae</taxon>
        <taxon>Marinobacter</taxon>
    </lineage>
</organism>
<dbReference type="Proteomes" id="UP000184497">
    <property type="component" value="Unassembled WGS sequence"/>
</dbReference>
<evidence type="ECO:0000256" key="1">
    <source>
        <dbReference type="SAM" id="SignalP"/>
    </source>
</evidence>
<dbReference type="EMBL" id="FRAQ01000001">
    <property type="protein sequence ID" value="SHK46083.1"/>
    <property type="molecule type" value="Genomic_DNA"/>
</dbReference>
<keyword evidence="3" id="KW-1185">Reference proteome</keyword>
<protein>
    <recommendedName>
        <fullName evidence="4">Polysaccharide lyase</fullName>
    </recommendedName>
</protein>
<proteinExistence type="predicted"/>
<reference evidence="3" key="1">
    <citation type="submission" date="2016-11" db="EMBL/GenBank/DDBJ databases">
        <authorList>
            <person name="Varghese N."/>
            <person name="Submissions S."/>
        </authorList>
    </citation>
    <scope>NUCLEOTIDE SEQUENCE [LARGE SCALE GENOMIC DNA]</scope>
    <source>
        <strain evidence="3">CGMCC 1.10835</strain>
    </source>
</reference>